<evidence type="ECO:0000313" key="2">
    <source>
        <dbReference type="Proteomes" id="UP000510643"/>
    </source>
</evidence>
<dbReference type="Proteomes" id="UP000510643">
    <property type="component" value="Chromosome"/>
</dbReference>
<gene>
    <name evidence="1" type="ORF">FH779_03755</name>
</gene>
<dbReference type="RefSeq" id="WP_180906114.1">
    <property type="nucleotide sequence ID" value="NZ_CP040908.1"/>
</dbReference>
<reference evidence="1 2" key="1">
    <citation type="submission" date="2019-06" db="EMBL/GenBank/DDBJ databases">
        <title>Emergence of pandrug resistant Empedobacter falsenii in China.</title>
        <authorList>
            <person name="Dong N."/>
            <person name="Chen S."/>
            <person name="Zhang R."/>
        </authorList>
    </citation>
    <scope>NUCLEOTIDE SEQUENCE [LARGE SCALE GENOMIC DNA]</scope>
    <source>
        <strain evidence="1 2">1681-1</strain>
    </source>
</reference>
<dbReference type="AlphaFoldDB" id="A0A7H9DQ63"/>
<organism evidence="1 2">
    <name type="scientific">Empedobacter falsenii</name>
    <dbReference type="NCBI Taxonomy" id="343874"/>
    <lineage>
        <taxon>Bacteria</taxon>
        <taxon>Pseudomonadati</taxon>
        <taxon>Bacteroidota</taxon>
        <taxon>Flavobacteriia</taxon>
        <taxon>Flavobacteriales</taxon>
        <taxon>Weeksellaceae</taxon>
        <taxon>Empedobacter</taxon>
    </lineage>
</organism>
<dbReference type="KEGG" id="efal:FH779_03755"/>
<accession>A0A7H9DQ63</accession>
<keyword evidence="2" id="KW-1185">Reference proteome</keyword>
<dbReference type="GeneID" id="78400554"/>
<evidence type="ECO:0000313" key="1">
    <source>
        <dbReference type="EMBL" id="QLL57254.1"/>
    </source>
</evidence>
<dbReference type="EMBL" id="CP040908">
    <property type="protein sequence ID" value="QLL57254.1"/>
    <property type="molecule type" value="Genomic_DNA"/>
</dbReference>
<sequence>MNHKDNYIKIKIEGLFDLEELEKKYRINANDLRNFHNQHCSFQEFIPTTLVNYIPYIYLPIPIYNTWKERQLSEKGIKAPSINYSKKYGVLINFIPKNLSIHYELSISKNNLYTEVIKDKSFFNNEEADLLVEQLIQQASNTLYPLKLILKDNGEINTIFNDADIKTRWEQDIKPSLDTYYKSDISINILNKVDYIFFDINNNISLLNNNLFFNVFFAPIYEEYNDYKKHKTLDFHIPSIKENIEFNCLMSLDKEYSFQNKIILNIEGTNIDKNGELSIIYKLNRDFNTIYSIVGEVSIYDKDQDFKIAFEIFELE</sequence>
<protein>
    <submittedName>
        <fullName evidence="1">Uncharacterized protein</fullName>
    </submittedName>
</protein>
<proteinExistence type="predicted"/>
<name>A0A7H9DQ63_9FLAO</name>